<keyword evidence="2" id="KW-0238">DNA-binding</keyword>
<dbReference type="SMART" id="SM00346">
    <property type="entry name" value="HTH_ICLR"/>
    <property type="match status" value="1"/>
</dbReference>
<dbReference type="InterPro" id="IPR036390">
    <property type="entry name" value="WH_DNA-bd_sf"/>
</dbReference>
<keyword evidence="1" id="KW-0805">Transcription regulation</keyword>
<feature type="domain" description="HTH iclR-type" evidence="4">
    <location>
        <begin position="12"/>
        <end position="75"/>
    </location>
</feature>
<dbReference type="Pfam" id="PF09339">
    <property type="entry name" value="HTH_IclR"/>
    <property type="match status" value="1"/>
</dbReference>
<dbReference type="GO" id="GO:0003677">
    <property type="term" value="F:DNA binding"/>
    <property type="evidence" value="ECO:0007669"/>
    <property type="project" value="UniProtKB-KW"/>
</dbReference>
<accession>A0A9X3ZFN2</accession>
<evidence type="ECO:0000256" key="3">
    <source>
        <dbReference type="ARBA" id="ARBA00023163"/>
    </source>
</evidence>
<dbReference type="InterPro" id="IPR029016">
    <property type="entry name" value="GAF-like_dom_sf"/>
</dbReference>
<evidence type="ECO:0000313" key="7">
    <source>
        <dbReference type="Proteomes" id="UP001151234"/>
    </source>
</evidence>
<comment type="caution">
    <text evidence="6">The sequence shown here is derived from an EMBL/GenBank/DDBJ whole genome shotgun (WGS) entry which is preliminary data.</text>
</comment>
<dbReference type="SUPFAM" id="SSF46785">
    <property type="entry name" value="Winged helix' DNA-binding domain"/>
    <property type="match status" value="1"/>
</dbReference>
<evidence type="ECO:0000313" key="6">
    <source>
        <dbReference type="EMBL" id="MDA5397194.1"/>
    </source>
</evidence>
<name>A0A9X3ZFN2_9HYPH</name>
<organism evidence="6 7">
    <name type="scientific">Hoeflea prorocentri</name>
    <dbReference type="NCBI Taxonomy" id="1922333"/>
    <lineage>
        <taxon>Bacteria</taxon>
        <taxon>Pseudomonadati</taxon>
        <taxon>Pseudomonadota</taxon>
        <taxon>Alphaproteobacteria</taxon>
        <taxon>Hyphomicrobiales</taxon>
        <taxon>Rhizobiaceae</taxon>
        <taxon>Hoeflea</taxon>
    </lineage>
</organism>
<reference evidence="6" key="1">
    <citation type="submission" date="2022-11" db="EMBL/GenBank/DDBJ databases">
        <title>Draft genome sequence of Hoeflea poritis E7-10 and Hoeflea prorocentri PM5-8, separated from scleractinian coral Porites lutea and marine dinoflagellate.</title>
        <authorList>
            <person name="Zhang G."/>
            <person name="Wei Q."/>
            <person name="Cai L."/>
        </authorList>
    </citation>
    <scope>NUCLEOTIDE SEQUENCE</scope>
    <source>
        <strain evidence="6">PM5-8</strain>
    </source>
</reference>
<dbReference type="PANTHER" id="PTHR30136:SF39">
    <property type="entry name" value="TRANSCRIPTIONAL REGULATORY PROTEIN"/>
    <property type="match status" value="1"/>
</dbReference>
<sequence>MKKTGQSGKGEHQNVARVAMVLEALAQAKERGLRQIDLVEKTGLGTAVIFRLLSGLTAHGFVDQDADNNRYFLGMRMLSWSATASERYGLAPFVDESLDRLCEQTEDTIFFSLLSGRDSICVDRREGTYPIKTLTLEIGDHRPLGVGAASLALLATQSDEVVETILREDRDRRMEFGINQNWLEMSIDAVRNNGYALNDARVIEGMSAVAVPICRSTGQGVAAVTVAAINSRISGERLDEAIDALKVEVELIQKTAGPLLDTPFAKRLSRKAPRNARA</sequence>
<dbReference type="Gene3D" id="3.30.450.40">
    <property type="match status" value="1"/>
</dbReference>
<dbReference type="GO" id="GO:0045892">
    <property type="term" value="P:negative regulation of DNA-templated transcription"/>
    <property type="evidence" value="ECO:0007669"/>
    <property type="project" value="TreeGrafter"/>
</dbReference>
<dbReference type="RefSeq" id="WP_267988661.1">
    <property type="nucleotide sequence ID" value="NZ_JAPJZI010000001.1"/>
</dbReference>
<dbReference type="SUPFAM" id="SSF55781">
    <property type="entry name" value="GAF domain-like"/>
    <property type="match status" value="1"/>
</dbReference>
<proteinExistence type="predicted"/>
<evidence type="ECO:0000256" key="2">
    <source>
        <dbReference type="ARBA" id="ARBA00023125"/>
    </source>
</evidence>
<dbReference type="InterPro" id="IPR036388">
    <property type="entry name" value="WH-like_DNA-bd_sf"/>
</dbReference>
<dbReference type="GO" id="GO:0003700">
    <property type="term" value="F:DNA-binding transcription factor activity"/>
    <property type="evidence" value="ECO:0007669"/>
    <property type="project" value="TreeGrafter"/>
</dbReference>
<feature type="domain" description="IclR-ED" evidence="5">
    <location>
        <begin position="76"/>
        <end position="258"/>
    </location>
</feature>
<evidence type="ECO:0000256" key="1">
    <source>
        <dbReference type="ARBA" id="ARBA00023015"/>
    </source>
</evidence>
<keyword evidence="3" id="KW-0804">Transcription</keyword>
<evidence type="ECO:0000259" key="4">
    <source>
        <dbReference type="PROSITE" id="PS51077"/>
    </source>
</evidence>
<dbReference type="Gene3D" id="1.10.10.10">
    <property type="entry name" value="Winged helix-like DNA-binding domain superfamily/Winged helix DNA-binding domain"/>
    <property type="match status" value="1"/>
</dbReference>
<dbReference type="EMBL" id="JAPJZI010000001">
    <property type="protein sequence ID" value="MDA5397194.1"/>
    <property type="molecule type" value="Genomic_DNA"/>
</dbReference>
<dbReference type="PROSITE" id="PS51078">
    <property type="entry name" value="ICLR_ED"/>
    <property type="match status" value="1"/>
</dbReference>
<dbReference type="PROSITE" id="PS51077">
    <property type="entry name" value="HTH_ICLR"/>
    <property type="match status" value="1"/>
</dbReference>
<dbReference type="AlphaFoldDB" id="A0A9X3ZFN2"/>
<dbReference type="PANTHER" id="PTHR30136">
    <property type="entry name" value="HELIX-TURN-HELIX TRANSCRIPTIONAL REGULATOR, ICLR FAMILY"/>
    <property type="match status" value="1"/>
</dbReference>
<dbReference type="InterPro" id="IPR005471">
    <property type="entry name" value="Tscrpt_reg_IclR_N"/>
</dbReference>
<dbReference type="Proteomes" id="UP001151234">
    <property type="component" value="Unassembled WGS sequence"/>
</dbReference>
<dbReference type="InterPro" id="IPR050707">
    <property type="entry name" value="HTH_MetabolicPath_Reg"/>
</dbReference>
<protein>
    <submittedName>
        <fullName evidence="6">IclR family transcriptional regulator</fullName>
    </submittedName>
</protein>
<keyword evidence="7" id="KW-1185">Reference proteome</keyword>
<dbReference type="InterPro" id="IPR014757">
    <property type="entry name" value="Tscrpt_reg_IclR_C"/>
</dbReference>
<gene>
    <name evidence="6" type="ORF">OQ273_01305</name>
</gene>
<dbReference type="Pfam" id="PF01614">
    <property type="entry name" value="IclR_C"/>
    <property type="match status" value="1"/>
</dbReference>
<evidence type="ECO:0000259" key="5">
    <source>
        <dbReference type="PROSITE" id="PS51078"/>
    </source>
</evidence>